<dbReference type="OrthoDB" id="5453784at2"/>
<dbReference type="InterPro" id="IPR013351">
    <property type="entry name" value="T3SS_TyeA-rel"/>
</dbReference>
<dbReference type="GO" id="GO:0019867">
    <property type="term" value="C:outer membrane"/>
    <property type="evidence" value="ECO:0007669"/>
    <property type="project" value="InterPro"/>
</dbReference>
<dbReference type="NCBIfam" id="TIGR02511">
    <property type="entry name" value="type_III_tyeA"/>
    <property type="match status" value="1"/>
</dbReference>
<dbReference type="GO" id="GO:0030254">
    <property type="term" value="P:protein secretion by the type III secretion system"/>
    <property type="evidence" value="ECO:0007669"/>
    <property type="project" value="InterPro"/>
</dbReference>
<sequence>MSVDFSINTQFARQGQDAGAASAGSAMTGTFMGRQAAAVASPMSLLADAAEEMTFAADTTDEFELSDRKERKKPSESLIERVQMYQEMMHEAGKTRDMDELTRRLRQGGGKDQALREAREHFPDPSDAWAALAGSLDTLEKEGADASVCDGIRAAMDELRAQEGPAIHAGIQGALAAREFDGLGSSDDLRGMYRQTVLDFGTVNDVLAHVLERHGDVGFDKAMDFLFRALGNDLAADIPSMDKTHLESVHANLGQVRLLQSAHTLCDKMLERWENVHGVYGVRDGSLRPMDLLGEIVGLRNERFLGAMHIDRITARAQAPDIEHEVLFLQEMLNMTRSFPSQLFDGDQERMKVLDAVQERVDNAIAREDEFLAAQEEG</sequence>
<dbReference type="Pfam" id="PF09059">
    <property type="entry name" value="TyeA"/>
    <property type="match status" value="1"/>
</dbReference>
<protein>
    <submittedName>
        <fullName evidence="3">Type III secretion protein W</fullName>
    </submittedName>
</protein>
<evidence type="ECO:0000259" key="2">
    <source>
        <dbReference type="Pfam" id="PF09059"/>
    </source>
</evidence>
<dbReference type="InterPro" id="IPR015144">
    <property type="entry name" value="T3SS_TyeA"/>
</dbReference>
<dbReference type="EMBL" id="FORX01000002">
    <property type="protein sequence ID" value="SFJ23193.1"/>
    <property type="molecule type" value="Genomic_DNA"/>
</dbReference>
<evidence type="ECO:0000313" key="3">
    <source>
        <dbReference type="EMBL" id="SFJ23193.1"/>
    </source>
</evidence>
<dbReference type="Pfam" id="PF07201">
    <property type="entry name" value="HrpJ"/>
    <property type="match status" value="1"/>
</dbReference>
<name>A0A1I3PNZ4_9BACT</name>
<dbReference type="GO" id="GO:0009986">
    <property type="term" value="C:cell surface"/>
    <property type="evidence" value="ECO:0007669"/>
    <property type="project" value="InterPro"/>
</dbReference>
<organism evidence="3 4">
    <name type="scientific">Desulfomicrobium apsheronum</name>
    <dbReference type="NCBI Taxonomy" id="52560"/>
    <lineage>
        <taxon>Bacteria</taxon>
        <taxon>Pseudomonadati</taxon>
        <taxon>Thermodesulfobacteriota</taxon>
        <taxon>Desulfovibrionia</taxon>
        <taxon>Desulfovibrionales</taxon>
        <taxon>Desulfomicrobiaceae</taxon>
        <taxon>Desulfomicrobium</taxon>
    </lineage>
</organism>
<evidence type="ECO:0000259" key="1">
    <source>
        <dbReference type="Pfam" id="PF07201"/>
    </source>
</evidence>
<dbReference type="SUPFAM" id="SSF140591">
    <property type="entry name" value="Type III secretion system domain"/>
    <property type="match status" value="2"/>
</dbReference>
<feature type="domain" description="Type III secretion system effector delivery regulator TyeA" evidence="2">
    <location>
        <begin position="291"/>
        <end position="370"/>
    </location>
</feature>
<dbReference type="InterPro" id="IPR013401">
    <property type="entry name" value="T3SS_LcrE"/>
</dbReference>
<dbReference type="NCBIfam" id="TIGR02568">
    <property type="entry name" value="LcrE"/>
    <property type="match status" value="1"/>
</dbReference>
<dbReference type="Gene3D" id="1.20.1280.80">
    <property type="match status" value="1"/>
</dbReference>
<proteinExistence type="predicted"/>
<dbReference type="InterPro" id="IPR010812">
    <property type="entry name" value="HrpJ-like"/>
</dbReference>
<feature type="domain" description="Hypersensitivity response secretion-like HrpJ" evidence="1">
    <location>
        <begin position="61"/>
        <end position="213"/>
    </location>
</feature>
<keyword evidence="4" id="KW-1185">Reference proteome</keyword>
<dbReference type="InterPro" id="IPR038347">
    <property type="entry name" value="TyeA_sf"/>
</dbReference>
<accession>A0A1I3PNZ4</accession>
<dbReference type="STRING" id="52560.SAMN04488082_10264"/>
<dbReference type="AlphaFoldDB" id="A0A1I3PNZ4"/>
<dbReference type="Gene3D" id="1.10.150.630">
    <property type="match status" value="1"/>
</dbReference>
<dbReference type="RefSeq" id="WP_092372548.1">
    <property type="nucleotide sequence ID" value="NZ_FORX01000002.1"/>
</dbReference>
<gene>
    <name evidence="3" type="ORF">SAMN04488082_10264</name>
</gene>
<evidence type="ECO:0000313" key="4">
    <source>
        <dbReference type="Proteomes" id="UP000198635"/>
    </source>
</evidence>
<dbReference type="GO" id="GO:0050709">
    <property type="term" value="P:negative regulation of protein secretion"/>
    <property type="evidence" value="ECO:0007669"/>
    <property type="project" value="InterPro"/>
</dbReference>
<dbReference type="Proteomes" id="UP000198635">
    <property type="component" value="Unassembled WGS sequence"/>
</dbReference>
<reference evidence="4" key="1">
    <citation type="submission" date="2016-10" db="EMBL/GenBank/DDBJ databases">
        <authorList>
            <person name="Varghese N."/>
            <person name="Submissions S."/>
        </authorList>
    </citation>
    <scope>NUCLEOTIDE SEQUENCE [LARGE SCALE GENOMIC DNA]</scope>
    <source>
        <strain evidence="4">DSM 5918</strain>
    </source>
</reference>